<evidence type="ECO:0000256" key="11">
    <source>
        <dbReference type="ARBA" id="ARBA00023317"/>
    </source>
</evidence>
<dbReference type="UniPathway" id="UPA00331">
    <property type="reaction ID" value="UER00451"/>
</dbReference>
<dbReference type="OrthoDB" id="1068353at2759"/>
<evidence type="ECO:0000256" key="6">
    <source>
        <dbReference type="ARBA" id="ARBA00023066"/>
    </source>
</evidence>
<dbReference type="InterPro" id="IPR048283">
    <property type="entry name" value="AdoMetDC-like"/>
</dbReference>
<accession>A0A1Q3A3U5</accession>
<feature type="active site" description="Schiff-base intermediate with substrate; via pyruvic acid" evidence="13">
    <location>
        <position position="94"/>
    </location>
</feature>
<reference evidence="18 19" key="1">
    <citation type="submission" date="2016-08" db="EMBL/GenBank/DDBJ databases">
        <title>Draft genome sequence of allopolyploid Zygosaccharomyces rouxii.</title>
        <authorList>
            <person name="Watanabe J."/>
            <person name="Uehara K."/>
            <person name="Mogi Y."/>
            <person name="Tsukioka Y."/>
        </authorList>
    </citation>
    <scope>NUCLEOTIDE SEQUENCE [LARGE SCALE GENOMIC DNA]</scope>
    <source>
        <strain evidence="18 19">NBRC 110957</strain>
    </source>
</reference>
<evidence type="ECO:0000256" key="9">
    <source>
        <dbReference type="ARBA" id="ARBA00023239"/>
    </source>
</evidence>
<comment type="caution">
    <text evidence="18">The sequence shown here is derived from an EMBL/GenBank/DDBJ whole genome shotgun (WGS) entry which is preliminary data.</text>
</comment>
<evidence type="ECO:0000256" key="17">
    <source>
        <dbReference type="PIRSR" id="PIRSR001355-5"/>
    </source>
</evidence>
<dbReference type="Proteomes" id="UP000187013">
    <property type="component" value="Unassembled WGS sequence"/>
</dbReference>
<feature type="active site" description="Proton acceptor; for processing activity" evidence="13">
    <location>
        <position position="300"/>
    </location>
</feature>
<evidence type="ECO:0000256" key="10">
    <source>
        <dbReference type="ARBA" id="ARBA00023270"/>
    </source>
</evidence>
<keyword evidence="4 12" id="KW-0210">Decarboxylase</keyword>
<dbReference type="PIRSF" id="PIRSF001355">
    <property type="entry name" value="S-AdenosylMet_decarboxylase"/>
    <property type="match status" value="1"/>
</dbReference>
<feature type="modified residue" description="Pyruvic acid (Ser); by autocatalysis" evidence="15">
    <location>
        <position position="94"/>
    </location>
</feature>
<dbReference type="InterPro" id="IPR018166">
    <property type="entry name" value="S-AdoMet_deCO2ase_CS"/>
</dbReference>
<feature type="chain" id="PRO_5042320359" description="S-adenosylmethionine decarboxylase alpha chain" evidence="17">
    <location>
        <begin position="94"/>
        <end position="399"/>
    </location>
</feature>
<evidence type="ECO:0000256" key="4">
    <source>
        <dbReference type="ARBA" id="ARBA00022793"/>
    </source>
</evidence>
<keyword evidence="11 12" id="KW-0670">Pyruvate</keyword>
<evidence type="ECO:0000256" key="12">
    <source>
        <dbReference type="PIRNR" id="PIRNR001355"/>
    </source>
</evidence>
<dbReference type="GO" id="GO:0006597">
    <property type="term" value="P:spermine biosynthetic process"/>
    <property type="evidence" value="ECO:0007669"/>
    <property type="project" value="EnsemblFungi"/>
</dbReference>
<dbReference type="OMA" id="CYQRKNE"/>
<dbReference type="PANTHER" id="PTHR11570">
    <property type="entry name" value="S-ADENOSYLMETHIONINE DECARBOXYLASE"/>
    <property type="match status" value="1"/>
</dbReference>
<keyword evidence="10 12" id="KW-0704">Schiff base</keyword>
<keyword evidence="3 12" id="KW-0949">S-adenosyl-L-methionine</keyword>
<feature type="binding site" evidence="14">
    <location>
        <position position="28"/>
    </location>
    <ligand>
        <name>substrate</name>
    </ligand>
</feature>
<dbReference type="eggNOG" id="KOG0788">
    <property type="taxonomic scope" value="Eukaryota"/>
</dbReference>
<feature type="binding site" evidence="14">
    <location>
        <position position="93"/>
    </location>
    <ligand>
        <name>substrate</name>
    </ligand>
</feature>
<comment type="catalytic activity">
    <reaction evidence="12">
        <text>S-adenosyl-L-methionine + H(+) = S-adenosyl 3-(methylsulfanyl)propylamine + CO2</text>
        <dbReference type="Rhea" id="RHEA:15981"/>
        <dbReference type="ChEBI" id="CHEBI:15378"/>
        <dbReference type="ChEBI" id="CHEBI:16526"/>
        <dbReference type="ChEBI" id="CHEBI:57443"/>
        <dbReference type="ChEBI" id="CHEBI:59789"/>
        <dbReference type="EC" id="4.1.1.50"/>
    </reaction>
</comment>
<comment type="cofactor">
    <cofactor evidence="12">
        <name>pyruvate</name>
        <dbReference type="ChEBI" id="CHEBI:15361"/>
    </cofactor>
    <text evidence="12">Binds 1 pyruvoyl group covalently per subunit.</text>
</comment>
<keyword evidence="9 12" id="KW-0456">Lyase</keyword>
<feature type="binding site" evidence="14">
    <location>
        <position position="304"/>
    </location>
    <ligand>
        <name>substrate</name>
    </ligand>
</feature>
<dbReference type="PROSITE" id="PS01336">
    <property type="entry name" value="ADOMETDC"/>
    <property type="match status" value="1"/>
</dbReference>
<dbReference type="Pfam" id="PF01536">
    <property type="entry name" value="SAM_decarbox"/>
    <property type="match status" value="1"/>
</dbReference>
<dbReference type="GO" id="GO:0008295">
    <property type="term" value="P:spermidine biosynthetic process"/>
    <property type="evidence" value="ECO:0007669"/>
    <property type="project" value="UniProtKB-KW"/>
</dbReference>
<evidence type="ECO:0000256" key="5">
    <source>
        <dbReference type="ARBA" id="ARBA00022813"/>
    </source>
</evidence>
<keyword evidence="6 12" id="KW-0745">Spermidine biosynthesis</keyword>
<keyword evidence="8 12" id="KW-0865">Zymogen</keyword>
<evidence type="ECO:0000313" key="19">
    <source>
        <dbReference type="Proteomes" id="UP000187013"/>
    </source>
</evidence>
<dbReference type="EMBL" id="BDGX01000021">
    <property type="protein sequence ID" value="GAV50327.1"/>
    <property type="molecule type" value="Genomic_DNA"/>
</dbReference>
<dbReference type="Gene3D" id="3.60.90.10">
    <property type="entry name" value="S-adenosylmethionine decarboxylase"/>
    <property type="match status" value="1"/>
</dbReference>
<dbReference type="FunFam" id="3.60.90.10:FF:000011">
    <property type="entry name" value="S-adenosylmethionine decarboxylase proenzyme"/>
    <property type="match status" value="1"/>
</dbReference>
<dbReference type="NCBIfam" id="TIGR00535">
    <property type="entry name" value="SAM_DCase"/>
    <property type="match status" value="1"/>
</dbReference>
<dbReference type="SUPFAM" id="SSF56276">
    <property type="entry name" value="S-adenosylmethionine decarboxylase"/>
    <property type="match status" value="1"/>
</dbReference>
<feature type="binding site" evidence="14">
    <location>
        <position position="280"/>
    </location>
    <ligand>
        <name>substrate</name>
    </ligand>
</feature>
<feature type="active site" description="Proton acceptor; for processing activity" evidence="13">
    <location>
        <position position="286"/>
    </location>
</feature>
<comment type="similarity">
    <text evidence="2 12">Belongs to the eukaryotic AdoMetDC family.</text>
</comment>
<evidence type="ECO:0000256" key="3">
    <source>
        <dbReference type="ARBA" id="ARBA00022691"/>
    </source>
</evidence>
<dbReference type="AlphaFoldDB" id="A0A1Q3A3U5"/>
<evidence type="ECO:0000256" key="7">
    <source>
        <dbReference type="ARBA" id="ARBA00023115"/>
    </source>
</evidence>
<evidence type="ECO:0000256" key="2">
    <source>
        <dbReference type="ARBA" id="ARBA00008466"/>
    </source>
</evidence>
<dbReference type="EC" id="4.1.1.50" evidence="12"/>
<dbReference type="GO" id="GO:0015940">
    <property type="term" value="P:pantothenate biosynthetic process"/>
    <property type="evidence" value="ECO:0007669"/>
    <property type="project" value="EnsemblFungi"/>
</dbReference>
<name>A0A1Q3A3U5_ZYGRO</name>
<feature type="active site" description="Proton donor; for catalytic activity" evidence="13">
    <location>
        <position position="108"/>
    </location>
</feature>
<dbReference type="PANTHER" id="PTHR11570:SF0">
    <property type="entry name" value="S-ADENOSYLMETHIONINE DECARBOXYLASE PROENZYME"/>
    <property type="match status" value="1"/>
</dbReference>
<evidence type="ECO:0000313" key="18">
    <source>
        <dbReference type="EMBL" id="GAV50327.1"/>
    </source>
</evidence>
<dbReference type="GO" id="GO:0004014">
    <property type="term" value="F:adenosylmethionine decarboxylase activity"/>
    <property type="evidence" value="ECO:0007669"/>
    <property type="project" value="UniProtKB-EC"/>
</dbReference>
<dbReference type="InterPro" id="IPR001985">
    <property type="entry name" value="S-AdoMet_decarboxylase_euk"/>
</dbReference>
<feature type="chain" id="PRO_5042320358" description="S-adenosylmethionine decarboxylase beta chain" evidence="17">
    <location>
        <begin position="1"/>
        <end position="93"/>
    </location>
</feature>
<evidence type="ECO:0000256" key="15">
    <source>
        <dbReference type="PIRSR" id="PIRSR001355-3"/>
    </source>
</evidence>
<feature type="site" description="Cleavage (non-hydrolytic); by autolysis" evidence="16">
    <location>
        <begin position="93"/>
        <end position="94"/>
    </location>
</feature>
<organism evidence="18 19">
    <name type="scientific">Zygosaccharomyces rouxii</name>
    <dbReference type="NCBI Taxonomy" id="4956"/>
    <lineage>
        <taxon>Eukaryota</taxon>
        <taxon>Fungi</taxon>
        <taxon>Dikarya</taxon>
        <taxon>Ascomycota</taxon>
        <taxon>Saccharomycotina</taxon>
        <taxon>Saccharomycetes</taxon>
        <taxon>Saccharomycetales</taxon>
        <taxon>Saccharomycetaceae</taxon>
        <taxon>Zygosaccharomyces</taxon>
    </lineage>
</organism>
<keyword evidence="7 12" id="KW-0620">Polyamine biosynthesis</keyword>
<sequence>MTVTINELTNHTYIDKELSAALDSTEAFEGPEKLLEIWFYAHSDDIPDTNVSANKRTLRDIPLDQWVEILKLVKCEVLSIKSTKQMHAFLLSESSLFIYDHRLTLKTCGTTTTLLCLERLLDVVQEQLGWKMKTSNSDGKYSPFKVFYSRRCFMFPLKQRSIHKSWSSEVDYLNQFFSNGRSYLVGRNDQSNHWNLYVTESQPTTTASNHPQNDETLEVLMTGLDPFRAKQFVSNRNIDPTSSSGDEGHLLGYNITKSTGLDKIYDNRTQVNFTHDAFAFTPCGYSSNMVLDEQFYYTLHVTPEKGWSYASFESNVPVRQVSNNEQNNCQVLANVLAVFQPMEFCLTFFAKDCNAVSQLTQLIQSMKNYSKRDKIIYDLDDYQLLYMRFEKNESTTTVG</sequence>
<comment type="pathway">
    <text evidence="1 12">Amine and polyamine biosynthesis; S-adenosylmethioninamine biosynthesis; S-adenosylmethioninamine from S-adenosyl-L-methionine: step 1/1.</text>
</comment>
<protein>
    <recommendedName>
        <fullName evidence="12">S-adenosylmethionine decarboxylase proenzyme</fullName>
        <ecNumber evidence="12">4.1.1.50</ecNumber>
    </recommendedName>
</protein>
<proteinExistence type="inferred from homology"/>
<evidence type="ECO:0000256" key="14">
    <source>
        <dbReference type="PIRSR" id="PIRSR001355-2"/>
    </source>
</evidence>
<keyword evidence="5 16" id="KW-0068">Autocatalytic cleavage</keyword>
<gene>
    <name evidence="18" type="ORF">ZYGR_0U01830</name>
</gene>
<dbReference type="GO" id="GO:0005829">
    <property type="term" value="C:cytosol"/>
    <property type="evidence" value="ECO:0007669"/>
    <property type="project" value="TreeGrafter"/>
</dbReference>
<evidence type="ECO:0000256" key="8">
    <source>
        <dbReference type="ARBA" id="ARBA00023145"/>
    </source>
</evidence>
<dbReference type="InterPro" id="IPR016067">
    <property type="entry name" value="S-AdoMet_deCO2ase_core"/>
</dbReference>
<evidence type="ECO:0000256" key="1">
    <source>
        <dbReference type="ARBA" id="ARBA00004911"/>
    </source>
</evidence>
<evidence type="ECO:0000256" key="13">
    <source>
        <dbReference type="PIRSR" id="PIRSR001355-1"/>
    </source>
</evidence>
<evidence type="ECO:0000256" key="16">
    <source>
        <dbReference type="PIRSR" id="PIRSR001355-4"/>
    </source>
</evidence>